<sequence>MISRSQIQIAITLAVVAWALLLFVEGVSLKPTYLKPYSIAIGIVTLCFLAYDRWIWKFPPLSRTLGKPVLRGTWKGEIRSEWIDPSTGTRIAPIEVYVAIFQTSSTISLRLMSKESSSSTLTAALQVSKVALPRIASMYQNIPSLSLRRHSGIHHGAILLDVYGLPVQRLFGWYWTDRDTKGEISLEVRSRKIYSSFNEAQRSMANPT</sequence>
<gene>
    <name evidence="3" type="ORF">FDG2_0105</name>
</gene>
<accession>A0A1C3NSW1</accession>
<keyword evidence="1" id="KW-0472">Membrane</keyword>
<dbReference type="InterPro" id="IPR041208">
    <property type="entry name" value="Cap15"/>
</dbReference>
<keyword evidence="1" id="KW-1133">Transmembrane helix</keyword>
<feature type="transmembrane region" description="Helical" evidence="1">
    <location>
        <begin position="36"/>
        <end position="56"/>
    </location>
</feature>
<dbReference type="AlphaFoldDB" id="A0A1C3NSW1"/>
<keyword evidence="4" id="KW-1185">Reference proteome</keyword>
<feature type="domain" description="CD-NTase-associated protein 15" evidence="2">
    <location>
        <begin position="68"/>
        <end position="187"/>
    </location>
</feature>
<organism evidence="3 4">
    <name type="scientific">Candidatus Protofrankia californiensis</name>
    <dbReference type="NCBI Taxonomy" id="1839754"/>
    <lineage>
        <taxon>Bacteria</taxon>
        <taxon>Bacillati</taxon>
        <taxon>Actinomycetota</taxon>
        <taxon>Actinomycetes</taxon>
        <taxon>Frankiales</taxon>
        <taxon>Frankiaceae</taxon>
        <taxon>Protofrankia</taxon>
    </lineage>
</organism>
<evidence type="ECO:0000313" key="3">
    <source>
        <dbReference type="EMBL" id="SBW17199.1"/>
    </source>
</evidence>
<keyword evidence="1" id="KW-0812">Transmembrane</keyword>
<dbReference type="Proteomes" id="UP000199013">
    <property type="component" value="Unassembled WGS sequence"/>
</dbReference>
<proteinExistence type="predicted"/>
<protein>
    <submittedName>
        <fullName evidence="3">Putative membrane protein</fullName>
    </submittedName>
</protein>
<name>A0A1C3NSW1_9ACTN</name>
<reference evidence="4" key="1">
    <citation type="submission" date="2016-02" db="EMBL/GenBank/DDBJ databases">
        <authorList>
            <person name="Wibberg D."/>
        </authorList>
    </citation>
    <scope>NUCLEOTIDE SEQUENCE [LARGE SCALE GENOMIC DNA]</scope>
</reference>
<dbReference type="Pfam" id="PF18153">
    <property type="entry name" value="Cap15_CD_rec"/>
    <property type="match status" value="1"/>
</dbReference>
<evidence type="ECO:0000259" key="2">
    <source>
        <dbReference type="Pfam" id="PF18153"/>
    </source>
</evidence>
<evidence type="ECO:0000256" key="1">
    <source>
        <dbReference type="SAM" id="Phobius"/>
    </source>
</evidence>
<evidence type="ECO:0000313" key="4">
    <source>
        <dbReference type="Proteomes" id="UP000199013"/>
    </source>
</evidence>
<dbReference type="EMBL" id="FLUV01000044">
    <property type="protein sequence ID" value="SBW17199.1"/>
    <property type="molecule type" value="Genomic_DNA"/>
</dbReference>